<dbReference type="AlphaFoldDB" id="A0ABD1BR78"/>
<evidence type="ECO:0000256" key="1">
    <source>
        <dbReference type="ARBA" id="ARBA00008535"/>
    </source>
</evidence>
<dbReference type="CDD" id="cd01852">
    <property type="entry name" value="AIG1"/>
    <property type="match status" value="1"/>
</dbReference>
<sequence>MNIVLVGRTGNGKSATGNTLLGQKRFKSKKQAGSVTEGCKMYRAATQNGPVINVIDTPGLFDLSMSADYISKEIINCLTMAEEGIHAVLFVLSVKTRISEEEESTFNSLQCIFDSKILDYLIVVFTGGDELEKDGQTLDDYLSRGCPTFLKTVLGLSGGRKILLDNNTTDNDKKAKQLKELMVHIADVARQTGGIPYTGNMHSKIKEEAGRLKEQQREVEARNLGEAELENMKKELQDSFETRMSEMQKRVENTLKETSAAHEKEICMLREDLDKAHRDQQSREMMMQLGQIVPAVSTALGFPCSIL</sequence>
<evidence type="ECO:0000313" key="7">
    <source>
        <dbReference type="Proteomes" id="UP001558713"/>
    </source>
</evidence>
<dbReference type="InterPro" id="IPR027417">
    <property type="entry name" value="P-loop_NTPase"/>
</dbReference>
<dbReference type="PANTHER" id="PTHR10903">
    <property type="entry name" value="GTPASE, IMAP FAMILY MEMBER-RELATED"/>
    <property type="match status" value="1"/>
</dbReference>
<dbReference type="Proteomes" id="UP001558713">
    <property type="component" value="Unassembled WGS sequence"/>
</dbReference>
<name>A0ABD1BR78_CARAN</name>
<evidence type="ECO:0000259" key="5">
    <source>
        <dbReference type="PROSITE" id="PS51720"/>
    </source>
</evidence>
<keyword evidence="4" id="KW-0175">Coiled coil</keyword>
<comment type="similarity">
    <text evidence="1">Belongs to the TRAFAC class TrmE-Era-EngA-EngB-Septin-like GTPase superfamily. AIG1/Toc34/Toc159-like paraseptin GTPase family. IAN subfamily.</text>
</comment>
<dbReference type="FunFam" id="3.40.50.300:FF:000840">
    <property type="entry name" value="Immune-associated nucleotide-binding protein 9"/>
    <property type="match status" value="1"/>
</dbReference>
<feature type="domain" description="AIG1-type G" evidence="5">
    <location>
        <begin position="1"/>
        <end position="206"/>
    </location>
</feature>
<evidence type="ECO:0000256" key="2">
    <source>
        <dbReference type="ARBA" id="ARBA00022741"/>
    </source>
</evidence>
<dbReference type="SUPFAM" id="SSF52540">
    <property type="entry name" value="P-loop containing nucleoside triphosphate hydrolases"/>
    <property type="match status" value="1"/>
</dbReference>
<organism evidence="6 7">
    <name type="scientific">Cardamine amara subsp. amara</name>
    <dbReference type="NCBI Taxonomy" id="228776"/>
    <lineage>
        <taxon>Eukaryota</taxon>
        <taxon>Viridiplantae</taxon>
        <taxon>Streptophyta</taxon>
        <taxon>Embryophyta</taxon>
        <taxon>Tracheophyta</taxon>
        <taxon>Spermatophyta</taxon>
        <taxon>Magnoliopsida</taxon>
        <taxon>eudicotyledons</taxon>
        <taxon>Gunneridae</taxon>
        <taxon>Pentapetalae</taxon>
        <taxon>rosids</taxon>
        <taxon>malvids</taxon>
        <taxon>Brassicales</taxon>
        <taxon>Brassicaceae</taxon>
        <taxon>Cardamineae</taxon>
        <taxon>Cardamine</taxon>
    </lineage>
</organism>
<dbReference type="InterPro" id="IPR045058">
    <property type="entry name" value="GIMA/IAN/Toc"/>
</dbReference>
<dbReference type="Gene3D" id="3.40.50.300">
    <property type="entry name" value="P-loop containing nucleotide triphosphate hydrolases"/>
    <property type="match status" value="1"/>
</dbReference>
<dbReference type="PANTHER" id="PTHR10903:SF146">
    <property type="entry name" value="AIG1-LIKE PROTEIN_ 48352-49494-RELATED"/>
    <property type="match status" value="1"/>
</dbReference>
<dbReference type="EMBL" id="JBANAX010000173">
    <property type="protein sequence ID" value="KAL1219707.1"/>
    <property type="molecule type" value="Genomic_DNA"/>
</dbReference>
<keyword evidence="2" id="KW-0547">Nucleotide-binding</keyword>
<dbReference type="Pfam" id="PF04548">
    <property type="entry name" value="AIG1"/>
    <property type="match status" value="1"/>
</dbReference>
<evidence type="ECO:0000256" key="4">
    <source>
        <dbReference type="SAM" id="Coils"/>
    </source>
</evidence>
<protein>
    <submittedName>
        <fullName evidence="6">Immune-associated nucleotide-binding protein 4</fullName>
    </submittedName>
</protein>
<dbReference type="GO" id="GO:0005525">
    <property type="term" value="F:GTP binding"/>
    <property type="evidence" value="ECO:0007669"/>
    <property type="project" value="UniProtKB-KW"/>
</dbReference>
<feature type="coiled-coil region" evidence="4">
    <location>
        <begin position="202"/>
        <end position="257"/>
    </location>
</feature>
<gene>
    <name evidence="6" type="ORF">V5N11_032354</name>
</gene>
<accession>A0ABD1BR78</accession>
<evidence type="ECO:0000313" key="6">
    <source>
        <dbReference type="EMBL" id="KAL1219707.1"/>
    </source>
</evidence>
<reference evidence="6 7" key="1">
    <citation type="submission" date="2024-04" db="EMBL/GenBank/DDBJ databases">
        <title>Genome assembly C_amara_ONT_v2.</title>
        <authorList>
            <person name="Yant L."/>
            <person name="Moore C."/>
            <person name="Slenker M."/>
        </authorList>
    </citation>
    <scope>NUCLEOTIDE SEQUENCE [LARGE SCALE GENOMIC DNA]</scope>
    <source>
        <tissue evidence="6">Leaf</tissue>
    </source>
</reference>
<evidence type="ECO:0000256" key="3">
    <source>
        <dbReference type="ARBA" id="ARBA00023134"/>
    </source>
</evidence>
<keyword evidence="7" id="KW-1185">Reference proteome</keyword>
<keyword evidence="3" id="KW-0342">GTP-binding</keyword>
<dbReference type="PROSITE" id="PS51720">
    <property type="entry name" value="G_AIG1"/>
    <property type="match status" value="1"/>
</dbReference>
<proteinExistence type="inferred from homology"/>
<dbReference type="InterPro" id="IPR006703">
    <property type="entry name" value="G_AIG1"/>
</dbReference>
<comment type="caution">
    <text evidence="6">The sequence shown here is derived from an EMBL/GenBank/DDBJ whole genome shotgun (WGS) entry which is preliminary data.</text>
</comment>